<gene>
    <name evidence="2" type="ORF">soil367_10945</name>
</gene>
<dbReference type="OrthoDB" id="6197478at2"/>
<accession>A0A4P7XHA3</accession>
<dbReference type="EMBL" id="CP031093">
    <property type="protein sequence ID" value="QCF26411.1"/>
    <property type="molecule type" value="Genomic_DNA"/>
</dbReference>
<dbReference type="Proteomes" id="UP000298049">
    <property type="component" value="Chromosome"/>
</dbReference>
<protein>
    <submittedName>
        <fullName evidence="2">Uncharacterized protein</fullName>
    </submittedName>
</protein>
<evidence type="ECO:0000256" key="1">
    <source>
        <dbReference type="SAM" id="MobiDB-lite"/>
    </source>
</evidence>
<evidence type="ECO:0000313" key="2">
    <source>
        <dbReference type="EMBL" id="QCF26411.1"/>
    </source>
</evidence>
<dbReference type="RefSeq" id="WP_136549131.1">
    <property type="nucleotide sequence ID" value="NZ_CP031093.1"/>
</dbReference>
<proteinExistence type="predicted"/>
<dbReference type="KEGG" id="hmi:soil367_10945"/>
<reference evidence="2 3" key="1">
    <citation type="submission" date="2018-07" db="EMBL/GenBank/DDBJ databases">
        <title>Marsedoiliclastica nanhaica gen. nov. sp. nov., a novel marine hydrocarbonoclastic bacterium isolated from an in-situ enriched hydrocarbon-degrading consortium in deep-sea sediment.</title>
        <authorList>
            <person name="Dong C."/>
            <person name="Ma T."/>
            <person name="Liu R."/>
            <person name="Shao Z."/>
        </authorList>
    </citation>
    <scope>NUCLEOTIDE SEQUENCE [LARGE SCALE GENOMIC DNA]</scope>
    <source>
        <strain evidence="3">soil36-7</strain>
    </source>
</reference>
<keyword evidence="3" id="KW-1185">Reference proteome</keyword>
<evidence type="ECO:0000313" key="3">
    <source>
        <dbReference type="Proteomes" id="UP000298049"/>
    </source>
</evidence>
<sequence>MAILDLLKDGLVQFRAAAESGQQHCLTAASSLLTQGSERLGELIRSSGVLSPQLRRSVEGRILNLQHRFDVFNRVLAEVALPRDRREQVKRLSSASKPRTISRRRKSAKKNI</sequence>
<feature type="region of interest" description="Disordered" evidence="1">
    <location>
        <begin position="87"/>
        <end position="112"/>
    </location>
</feature>
<name>A0A4P7XHA3_9ALTE</name>
<feature type="compositionally biased region" description="Basic residues" evidence="1">
    <location>
        <begin position="100"/>
        <end position="112"/>
    </location>
</feature>
<organism evidence="2 3">
    <name type="scientific">Hydrocarboniclastica marina</name>
    <dbReference type="NCBI Taxonomy" id="2259620"/>
    <lineage>
        <taxon>Bacteria</taxon>
        <taxon>Pseudomonadati</taxon>
        <taxon>Pseudomonadota</taxon>
        <taxon>Gammaproteobacteria</taxon>
        <taxon>Alteromonadales</taxon>
        <taxon>Alteromonadaceae</taxon>
        <taxon>Hydrocarboniclastica</taxon>
    </lineage>
</organism>
<dbReference type="AlphaFoldDB" id="A0A4P7XHA3"/>